<evidence type="ECO:0000313" key="1">
    <source>
        <dbReference type="EMBL" id="KAJ4706934.1"/>
    </source>
</evidence>
<dbReference type="Proteomes" id="UP001164539">
    <property type="component" value="Chromosome 11"/>
</dbReference>
<sequence>MAKSDKRRHHDDVSPDLNKKRKRPIFSSHLDIPNLAPAIKLLCEIIANTTPQVVEKILDETHIRISQETVEEVLKLSYAHPGAAVKFFRWSAYKLNDKHSPYAWNLVVDLLGKNSHFDAMWDAIRSMKKECLLSLATFASVFSSYVIADRVRDAIMTFDVMEQYGCKQDIIALNSLLSAICRDGKTLHASEFLHVVDGRIKADADTYAILLEGWEKEGDVVCAKKTFAEMVVDIGWDPENVPAYDSFLNTLLKSRDGIYEAVNSLKRMIDRGCRPGIKFFKVALEECLKGHDVRGAELIWEAMVARIGFRPDTQMYNTIITLYCCSNKIDTAIELLDEMVYNGAFPDRQTYNILFQFLIKSRKLKEASVLFNEMVKNECVLNHDNCRAAVRVYMDSGDPYMAIKIWKYMIENHHSDLAESGDLLVVGLCDMHMFPEAAKYARAMAEKGIRLTPSSLLKLKQSLTKARKEILYEEILTKCKDH</sequence>
<name>A0ACC1X705_MELAZ</name>
<reference evidence="1 2" key="1">
    <citation type="journal article" date="2023" name="Science">
        <title>Complex scaffold remodeling in plant triterpene biosynthesis.</title>
        <authorList>
            <person name="De La Pena R."/>
            <person name="Hodgson H."/>
            <person name="Liu J.C."/>
            <person name="Stephenson M.J."/>
            <person name="Martin A.C."/>
            <person name="Owen C."/>
            <person name="Harkess A."/>
            <person name="Leebens-Mack J."/>
            <person name="Jimenez L.E."/>
            <person name="Osbourn A."/>
            <person name="Sattely E.S."/>
        </authorList>
    </citation>
    <scope>NUCLEOTIDE SEQUENCE [LARGE SCALE GENOMIC DNA]</scope>
    <source>
        <strain evidence="2">cv. JPN11</strain>
        <tissue evidence="1">Leaf</tissue>
    </source>
</reference>
<dbReference type="EMBL" id="CM051404">
    <property type="protein sequence ID" value="KAJ4706934.1"/>
    <property type="molecule type" value="Genomic_DNA"/>
</dbReference>
<gene>
    <name evidence="1" type="ORF">OWV82_020520</name>
</gene>
<organism evidence="1 2">
    <name type="scientific">Melia azedarach</name>
    <name type="common">Chinaberry tree</name>
    <dbReference type="NCBI Taxonomy" id="155640"/>
    <lineage>
        <taxon>Eukaryota</taxon>
        <taxon>Viridiplantae</taxon>
        <taxon>Streptophyta</taxon>
        <taxon>Embryophyta</taxon>
        <taxon>Tracheophyta</taxon>
        <taxon>Spermatophyta</taxon>
        <taxon>Magnoliopsida</taxon>
        <taxon>eudicotyledons</taxon>
        <taxon>Gunneridae</taxon>
        <taxon>Pentapetalae</taxon>
        <taxon>rosids</taxon>
        <taxon>malvids</taxon>
        <taxon>Sapindales</taxon>
        <taxon>Meliaceae</taxon>
        <taxon>Melia</taxon>
    </lineage>
</organism>
<accession>A0ACC1X705</accession>
<evidence type="ECO:0000313" key="2">
    <source>
        <dbReference type="Proteomes" id="UP001164539"/>
    </source>
</evidence>
<proteinExistence type="predicted"/>
<comment type="caution">
    <text evidence="1">The sequence shown here is derived from an EMBL/GenBank/DDBJ whole genome shotgun (WGS) entry which is preliminary data.</text>
</comment>
<protein>
    <submittedName>
        <fullName evidence="1">Pentatricopeptide repeat-containing protein</fullName>
    </submittedName>
</protein>
<keyword evidence="2" id="KW-1185">Reference proteome</keyword>